<protein>
    <submittedName>
        <fullName evidence="6">Uncharacterized protein</fullName>
    </submittedName>
</protein>
<dbReference type="Proteomes" id="UP001234581">
    <property type="component" value="Unassembled WGS sequence"/>
</dbReference>
<evidence type="ECO:0000313" key="6">
    <source>
        <dbReference type="EMBL" id="KAJ8661472.1"/>
    </source>
</evidence>
<feature type="region of interest" description="Disordered" evidence="3">
    <location>
        <begin position="1"/>
        <end position="25"/>
    </location>
</feature>
<keyword evidence="1" id="KW-0597">Phosphoprotein</keyword>
<proteinExistence type="predicted"/>
<dbReference type="InterPro" id="IPR035899">
    <property type="entry name" value="DBL_dom_sf"/>
</dbReference>
<dbReference type="Gene3D" id="1.20.900.10">
    <property type="entry name" value="Dbl homology (DH) domain"/>
    <property type="match status" value="1"/>
</dbReference>
<dbReference type="InterPro" id="IPR000219">
    <property type="entry name" value="DH_dom"/>
</dbReference>
<keyword evidence="2" id="KW-0344">Guanine-nucleotide releasing factor</keyword>
<dbReference type="PANTHER" id="PTHR46572">
    <property type="entry name" value="RHO1 GDP-GTP EXCHANGE PROTEIN 1-RELATED"/>
    <property type="match status" value="1"/>
</dbReference>
<dbReference type="Pfam" id="PF15405">
    <property type="entry name" value="PH_5"/>
    <property type="match status" value="1"/>
</dbReference>
<feature type="compositionally biased region" description="Gly residues" evidence="3">
    <location>
        <begin position="10"/>
        <end position="22"/>
    </location>
</feature>
<feature type="compositionally biased region" description="Pro residues" evidence="3">
    <location>
        <begin position="229"/>
        <end position="239"/>
    </location>
</feature>
<dbReference type="Gene3D" id="2.30.29.30">
    <property type="entry name" value="Pleckstrin-homology domain (PH domain)/Phosphotyrosine-binding domain (PTB)"/>
    <property type="match status" value="1"/>
</dbReference>
<feature type="domain" description="CNH" evidence="5">
    <location>
        <begin position="1006"/>
        <end position="1318"/>
    </location>
</feature>
<dbReference type="SUPFAM" id="SSF48065">
    <property type="entry name" value="DBL homology domain (DH-domain)"/>
    <property type="match status" value="1"/>
</dbReference>
<dbReference type="EMBL" id="JARTCD010000008">
    <property type="protein sequence ID" value="KAJ8661472.1"/>
    <property type="molecule type" value="Genomic_DNA"/>
</dbReference>
<evidence type="ECO:0000256" key="1">
    <source>
        <dbReference type="ARBA" id="ARBA00022553"/>
    </source>
</evidence>
<evidence type="ECO:0000313" key="7">
    <source>
        <dbReference type="Proteomes" id="UP001234581"/>
    </source>
</evidence>
<feature type="compositionally biased region" description="Basic and acidic residues" evidence="3">
    <location>
        <begin position="381"/>
        <end position="394"/>
    </location>
</feature>
<feature type="compositionally biased region" description="Pro residues" evidence="3">
    <location>
        <begin position="336"/>
        <end position="346"/>
    </location>
</feature>
<dbReference type="SMART" id="SM00036">
    <property type="entry name" value="CNH"/>
    <property type="match status" value="1"/>
</dbReference>
<comment type="caution">
    <text evidence="6">The sequence shown here is derived from an EMBL/GenBank/DDBJ whole genome shotgun (WGS) entry which is preliminary data.</text>
</comment>
<evidence type="ECO:0000256" key="2">
    <source>
        <dbReference type="ARBA" id="ARBA00022658"/>
    </source>
</evidence>
<gene>
    <name evidence="6" type="ORF">O0I10_002738</name>
</gene>
<evidence type="ECO:0000259" key="5">
    <source>
        <dbReference type="PROSITE" id="PS50219"/>
    </source>
</evidence>
<dbReference type="GeneID" id="83210154"/>
<dbReference type="GO" id="GO:0005085">
    <property type="term" value="F:guanyl-nucleotide exchange factor activity"/>
    <property type="evidence" value="ECO:0007669"/>
    <property type="project" value="UniProtKB-KW"/>
</dbReference>
<evidence type="ECO:0000256" key="3">
    <source>
        <dbReference type="SAM" id="MobiDB-lite"/>
    </source>
</evidence>
<dbReference type="InterPro" id="IPR041675">
    <property type="entry name" value="PH_5"/>
</dbReference>
<feature type="compositionally biased region" description="Low complexity" evidence="3">
    <location>
        <begin position="323"/>
        <end position="335"/>
    </location>
</feature>
<feature type="region of interest" description="Disordered" evidence="3">
    <location>
        <begin position="37"/>
        <end position="66"/>
    </location>
</feature>
<accession>A0AAD7VBL4</accession>
<dbReference type="PROSITE" id="PS50219">
    <property type="entry name" value="CNH"/>
    <property type="match status" value="1"/>
</dbReference>
<feature type="compositionally biased region" description="Low complexity" evidence="3">
    <location>
        <begin position="200"/>
        <end position="228"/>
    </location>
</feature>
<feature type="region of interest" description="Disordered" evidence="3">
    <location>
        <begin position="167"/>
        <end position="283"/>
    </location>
</feature>
<dbReference type="InterPro" id="IPR001180">
    <property type="entry name" value="CNH_dom"/>
</dbReference>
<feature type="compositionally biased region" description="Polar residues" evidence="3">
    <location>
        <begin position="246"/>
        <end position="260"/>
    </location>
</feature>
<feature type="region of interest" description="Disordered" evidence="3">
    <location>
        <begin position="311"/>
        <end position="399"/>
    </location>
</feature>
<dbReference type="PANTHER" id="PTHR46572:SF1">
    <property type="entry name" value="RHO1 GUANINE NUCLEOTIDE EXCHANGE FACTOR TUS1"/>
    <property type="match status" value="1"/>
</dbReference>
<dbReference type="PROSITE" id="PS50010">
    <property type="entry name" value="DH_2"/>
    <property type="match status" value="1"/>
</dbReference>
<sequence>MSNQQQGAYDSGGGGMPPGTMGGLVHSVDSYLNEMATHPSGHIVPQPRGQSLQHRPPVNDYGHQQSNAQYGYYDYGHQMPRQDTAMYDRSMMENTASNGHYRSGSYGASTDMRMDGGYGYGGYGNNNNPAMYGQNYSYPTTTTQGGGAGNNYGMPQYPPQHLVDGPSGVVPAHSSPPVASAQPEYPIHRSPPASPTARHSYQQMMMHQQQQQMQMQMQYQQPQPSYSQPAPPQQQPPQPLSSSSSTGHASRPSSQDYARSTTTNTTTMHRRNHSSAKMINTIERPKYAIPSAIDTSQTGADGDEVPFVAVSPISSDDEDDDYPPVVTQQQHQQQQQPPPPPPPHPYPSTTFSSETQEEEDVLQQHQPPPPPPRFSLAQPEAQEHVEQQQQERLKPTHNRYSSLSLEVNVDYSILTELSTAFKNRMKRITNVREVKSSNEYPESFSGQEAISLLQEILTSKNIPEGYCVLIANALMNCSPPLFQPIRQNYKSLITNEVYNSSDQFYTFDEDLADNELPVGIFTSLSQCYTYNCLPGQGGCYAPRCPNKPDVFEEDIMSQAVLARRPSDPTLSPVDDTKTFPHTAWAERVPRELLENTPKRERDRQEAINEMIYSEEVYRSDLDTLRDVIVEPLRRSNVISESRRGHFIKSVFQNFETLRELSDTLFKKLLDLQRKYEGKCIPGIGDILVDEFKYYSDPYTTYTPNVPLAEYLVAVEKQRNPEFARFIADCEKHERFRRLAFRHFLLNPVTRMQRYPLLLQAIIKKTDEDHIDRRYLLNCKEMIQAIASRSDMQTAAVKQQVEILSINDVLTCKPGELHDVQLTDPQRRLYHRGDLKRRAQAIEVTEKSDIHAFVFDHMLLMTKVRKGSHGDTEYRIWKRPIPMQMLFVQSLGGDYYGSTTTTTATSTSSTSATLTSTSSATAAAALASSSSATTPTPAMVSLTLQHLGHRDGIYHFFVASHEEKQQWIRAIEEAKTALRKRQGDNDVFEVRTLDDASFRYFGSVAGQGRISCSVPFVSMTGERKIVIGTDAGVFIKTEGQSSVRPVLSCDNVTQVAVMERHHILLVLTDKVLKAYSIDALDAPKSTRNSDRAYEVAQNVNFFQVGFCNYKDLVVYKKKKSTSSVFVALEPVCNMRDAKSEKLFTQRTGLFSSRGSGPSWFKLYKEFYVGAEASNIHFLKSKVSVVVESRGFEIIDPENLVVGGRNIPDSADPQFNFIQRHAEPLKPLAMYRIQDKFLLCYNRFAFYVNNRNGSLVQRGAGKSSILCEWNGSPDHIVYQHPYILAVDQQFIEIRHVDTGELVQIIKGDNLRLTHYNGGETPIIHGCMTHSQRPDMQHLFQLCLSNQHNQRANSGRRSMR</sequence>
<dbReference type="SMART" id="SM00325">
    <property type="entry name" value="RhoGEF"/>
    <property type="match status" value="1"/>
</dbReference>
<feature type="domain" description="DH" evidence="4">
    <location>
        <begin position="602"/>
        <end position="792"/>
    </location>
</feature>
<dbReference type="InterPro" id="IPR011993">
    <property type="entry name" value="PH-like_dom_sf"/>
</dbReference>
<dbReference type="InterPro" id="IPR001849">
    <property type="entry name" value="PH_domain"/>
</dbReference>
<dbReference type="SUPFAM" id="SSF50729">
    <property type="entry name" value="PH domain-like"/>
    <property type="match status" value="1"/>
</dbReference>
<evidence type="ECO:0000259" key="4">
    <source>
        <dbReference type="PROSITE" id="PS50010"/>
    </source>
</evidence>
<dbReference type="RefSeq" id="XP_058346385.1">
    <property type="nucleotide sequence ID" value="XM_058482818.1"/>
</dbReference>
<organism evidence="6 7">
    <name type="scientific">Lichtheimia ornata</name>
    <dbReference type="NCBI Taxonomy" id="688661"/>
    <lineage>
        <taxon>Eukaryota</taxon>
        <taxon>Fungi</taxon>
        <taxon>Fungi incertae sedis</taxon>
        <taxon>Mucoromycota</taxon>
        <taxon>Mucoromycotina</taxon>
        <taxon>Mucoromycetes</taxon>
        <taxon>Mucorales</taxon>
        <taxon>Lichtheimiaceae</taxon>
        <taxon>Lichtheimia</taxon>
    </lineage>
</organism>
<dbReference type="CDD" id="cd00160">
    <property type="entry name" value="RhoGEF"/>
    <property type="match status" value="1"/>
</dbReference>
<dbReference type="SMART" id="SM00233">
    <property type="entry name" value="PH"/>
    <property type="match status" value="1"/>
</dbReference>
<reference evidence="6 7" key="1">
    <citation type="submission" date="2023-03" db="EMBL/GenBank/DDBJ databases">
        <title>Genome sequence of Lichtheimia ornata CBS 291.66.</title>
        <authorList>
            <person name="Mohabir J.T."/>
            <person name="Shea T.P."/>
            <person name="Kurbessoian T."/>
            <person name="Berby B."/>
            <person name="Fontaine J."/>
            <person name="Livny J."/>
            <person name="Gnirke A."/>
            <person name="Stajich J.E."/>
            <person name="Cuomo C.A."/>
        </authorList>
    </citation>
    <scope>NUCLEOTIDE SEQUENCE [LARGE SCALE GENOMIC DNA]</scope>
    <source>
        <strain evidence="6">CBS 291.66</strain>
    </source>
</reference>
<name>A0AAD7VBL4_9FUNG</name>
<dbReference type="Pfam" id="PF00780">
    <property type="entry name" value="CNH"/>
    <property type="match status" value="1"/>
</dbReference>
<keyword evidence="7" id="KW-1185">Reference proteome</keyword>
<dbReference type="Pfam" id="PF00621">
    <property type="entry name" value="RhoGEF"/>
    <property type="match status" value="1"/>
</dbReference>
<dbReference type="InterPro" id="IPR052233">
    <property type="entry name" value="Rho-type_GEFs"/>
</dbReference>